<proteinExistence type="predicted"/>
<organism evidence="2 3">
    <name type="scientific">Roseospira goensis</name>
    <dbReference type="NCBI Taxonomy" id="391922"/>
    <lineage>
        <taxon>Bacteria</taxon>
        <taxon>Pseudomonadati</taxon>
        <taxon>Pseudomonadota</taxon>
        <taxon>Alphaproteobacteria</taxon>
        <taxon>Rhodospirillales</taxon>
        <taxon>Rhodospirillaceae</taxon>
        <taxon>Roseospira</taxon>
    </lineage>
</organism>
<name>A0A7W6WJJ8_9PROT</name>
<feature type="compositionally biased region" description="Low complexity" evidence="1">
    <location>
        <begin position="429"/>
        <end position="448"/>
    </location>
</feature>
<keyword evidence="2" id="KW-0378">Hydrolase</keyword>
<dbReference type="InterPro" id="IPR036866">
    <property type="entry name" value="RibonucZ/Hydroxyglut_hydro"/>
</dbReference>
<dbReference type="AlphaFoldDB" id="A0A7W6WJJ8"/>
<dbReference type="SUPFAM" id="SSF56281">
    <property type="entry name" value="Metallo-hydrolase/oxidoreductase"/>
    <property type="match status" value="1"/>
</dbReference>
<dbReference type="PANTHER" id="PTHR30619">
    <property type="entry name" value="DNA INTERNALIZATION/COMPETENCE PROTEIN COMEC/REC2"/>
    <property type="match status" value="1"/>
</dbReference>
<reference evidence="2 3" key="1">
    <citation type="submission" date="2020-08" db="EMBL/GenBank/DDBJ databases">
        <title>Genome sequencing of Purple Non-Sulfur Bacteria from various extreme environments.</title>
        <authorList>
            <person name="Mayer M."/>
        </authorList>
    </citation>
    <scope>NUCLEOTIDE SEQUENCE [LARGE SCALE GENOMIC DNA]</scope>
    <source>
        <strain evidence="2 3">JA135</strain>
    </source>
</reference>
<dbReference type="Gene3D" id="3.60.15.10">
    <property type="entry name" value="Ribonuclease Z/Hydroxyacylglutathione hydrolase-like"/>
    <property type="match status" value="1"/>
</dbReference>
<evidence type="ECO:0000313" key="2">
    <source>
        <dbReference type="EMBL" id="MBB4284582.1"/>
    </source>
</evidence>
<dbReference type="EMBL" id="JACIGI010000002">
    <property type="protein sequence ID" value="MBB4284582.1"/>
    <property type="molecule type" value="Genomic_DNA"/>
</dbReference>
<sequence length="463" mass="51347">MSYQRLYSLDVGQGMCTYFEEYDEENDVVANALFDLGSSKSKRRAGGPTVEFLAKRIKARSGDDKGYLDAMFISHKDSDHVNLIWSLLEALPEMEIGYVYHSGRSEWYTSSKGNVLTKLGERTENADEDVRNFRVGCSSFPSPNIKDWVSVFDSDHASAYVIAVNTSESATSQGKLVEEVYAKSKPDGDLANSTSLGIYMKMFNVGAVIFGDATFSTFQFVNQHFLEHKVWLQDTFMLLAPHHGSRLTTFGLSSTNGAISEEARKVVNTFASLTYGATIVVSADTKHSHPSLETINAFLTFADHRGPWWSDESLSPYHLVSAYFDVPVSDTIDTPYKNYTFLSNENYYTNLYYALNTIKGNFIFPPYSEVTMPSDVSFTEGMNWGYQIDAQSSVNTRNIPMAGIPSNRLPKTTAQLHALFQRETIAPSRGAPAPGGLAGPVPAGAARPPARPARAIRRLEPRR</sequence>
<dbReference type="RefSeq" id="WP_184431066.1">
    <property type="nucleotide sequence ID" value="NZ_JACIGI010000002.1"/>
</dbReference>
<dbReference type="PANTHER" id="PTHR30619:SF1">
    <property type="entry name" value="RECOMBINATION PROTEIN 2"/>
    <property type="match status" value="1"/>
</dbReference>
<feature type="region of interest" description="Disordered" evidence="1">
    <location>
        <begin position="429"/>
        <end position="463"/>
    </location>
</feature>
<comment type="caution">
    <text evidence="2">The sequence shown here is derived from an EMBL/GenBank/DDBJ whole genome shotgun (WGS) entry which is preliminary data.</text>
</comment>
<dbReference type="Proteomes" id="UP000555728">
    <property type="component" value="Unassembled WGS sequence"/>
</dbReference>
<keyword evidence="3" id="KW-1185">Reference proteome</keyword>
<accession>A0A7W6WJJ8</accession>
<gene>
    <name evidence="2" type="ORF">GGD88_000289</name>
</gene>
<protein>
    <submittedName>
        <fullName evidence="2">Beta-lactamase superfamily II metal-dependent hydrolase</fullName>
    </submittedName>
</protein>
<evidence type="ECO:0000256" key="1">
    <source>
        <dbReference type="SAM" id="MobiDB-lite"/>
    </source>
</evidence>
<dbReference type="GO" id="GO:0016787">
    <property type="term" value="F:hydrolase activity"/>
    <property type="evidence" value="ECO:0007669"/>
    <property type="project" value="UniProtKB-KW"/>
</dbReference>
<dbReference type="InterPro" id="IPR052159">
    <property type="entry name" value="Competence_DNA_uptake"/>
</dbReference>
<evidence type="ECO:0000313" key="3">
    <source>
        <dbReference type="Proteomes" id="UP000555728"/>
    </source>
</evidence>